<dbReference type="AlphaFoldDB" id="A0A418ZW77"/>
<dbReference type="InterPro" id="IPR032808">
    <property type="entry name" value="DoxX"/>
</dbReference>
<keyword evidence="3 5" id="KW-1133">Transmembrane helix</keyword>
<evidence type="ECO:0000256" key="1">
    <source>
        <dbReference type="ARBA" id="ARBA00004141"/>
    </source>
</evidence>
<reference evidence="7" key="1">
    <citation type="submission" date="2018-09" db="EMBL/GenBank/DDBJ databases">
        <title>Paracoccus onubensis nov. sp. a moderate halophilic bacterium isolated from Gruta de las Maravillas (Aracena, Spain).</title>
        <authorList>
            <person name="Jurado V."/>
            <person name="Gutierrez-Patricio S."/>
            <person name="Gonzalez-Pimentel J.L."/>
            <person name="Miller A.Z."/>
            <person name="Laiz L."/>
            <person name="Saiz-Jimenez C."/>
        </authorList>
    </citation>
    <scope>NUCLEOTIDE SEQUENCE [LARGE SCALE GENOMIC DNA]</scope>
    <source>
        <strain evidence="7">DSM 26381</strain>
    </source>
</reference>
<comment type="subcellular location">
    <subcellularLocation>
        <location evidence="1">Membrane</location>
        <topology evidence="1">Multi-pass membrane protein</topology>
    </subcellularLocation>
</comment>
<name>A0A418ZW77_9RHOB</name>
<dbReference type="GO" id="GO:0016020">
    <property type="term" value="C:membrane"/>
    <property type="evidence" value="ECO:0007669"/>
    <property type="project" value="UniProtKB-SubCell"/>
</dbReference>
<proteinExistence type="predicted"/>
<keyword evidence="4 5" id="KW-0472">Membrane</keyword>
<evidence type="ECO:0000256" key="2">
    <source>
        <dbReference type="ARBA" id="ARBA00022692"/>
    </source>
</evidence>
<dbReference type="EMBL" id="QZEW01000128">
    <property type="protein sequence ID" value="RJL04747.1"/>
    <property type="molecule type" value="Genomic_DNA"/>
</dbReference>
<feature type="transmembrane region" description="Helical" evidence="5">
    <location>
        <begin position="70"/>
        <end position="90"/>
    </location>
</feature>
<dbReference type="Pfam" id="PF13564">
    <property type="entry name" value="DoxX_2"/>
    <property type="match status" value="1"/>
</dbReference>
<feature type="transmembrane region" description="Helical" evidence="5">
    <location>
        <begin position="46"/>
        <end position="63"/>
    </location>
</feature>
<evidence type="ECO:0000313" key="7">
    <source>
        <dbReference type="Proteomes" id="UP000283587"/>
    </source>
</evidence>
<evidence type="ECO:0000313" key="6">
    <source>
        <dbReference type="EMBL" id="RJL04747.1"/>
    </source>
</evidence>
<evidence type="ECO:0000256" key="4">
    <source>
        <dbReference type="ARBA" id="ARBA00023136"/>
    </source>
</evidence>
<protein>
    <submittedName>
        <fullName evidence="6">DoxX family protein</fullName>
    </submittedName>
</protein>
<accession>A0A418ZW77</accession>
<gene>
    <name evidence="6" type="ORF">D3P05_20725</name>
</gene>
<feature type="transmembrane region" description="Helical" evidence="5">
    <location>
        <begin position="7"/>
        <end position="26"/>
    </location>
</feature>
<sequence length="117" mass="12503">MNTTGHRAGAGLGLLLAAFYLFGAWGNLFLSPENEAAYARWGYPGWFHYVTAALELLAAILLLRAPTRPYGAGLGACIMTAAALTTLTHAEYDHSIAPLVVLSVAVIVMALCWPRRA</sequence>
<evidence type="ECO:0000256" key="5">
    <source>
        <dbReference type="SAM" id="Phobius"/>
    </source>
</evidence>
<dbReference type="RefSeq" id="WP_119900683.1">
    <property type="nucleotide sequence ID" value="NZ_QNRC01000042.1"/>
</dbReference>
<comment type="caution">
    <text evidence="6">The sequence shown here is derived from an EMBL/GenBank/DDBJ whole genome shotgun (WGS) entry which is preliminary data.</text>
</comment>
<feature type="transmembrane region" description="Helical" evidence="5">
    <location>
        <begin position="96"/>
        <end position="113"/>
    </location>
</feature>
<evidence type="ECO:0000256" key="3">
    <source>
        <dbReference type="ARBA" id="ARBA00022989"/>
    </source>
</evidence>
<keyword evidence="7" id="KW-1185">Reference proteome</keyword>
<organism evidence="6 7">
    <name type="scientific">Paracoccus siganidrum</name>
    <dbReference type="NCBI Taxonomy" id="1276757"/>
    <lineage>
        <taxon>Bacteria</taxon>
        <taxon>Pseudomonadati</taxon>
        <taxon>Pseudomonadota</taxon>
        <taxon>Alphaproteobacteria</taxon>
        <taxon>Rhodobacterales</taxon>
        <taxon>Paracoccaceae</taxon>
        <taxon>Paracoccus</taxon>
    </lineage>
</organism>
<dbReference type="Proteomes" id="UP000283587">
    <property type="component" value="Unassembled WGS sequence"/>
</dbReference>
<keyword evidence="2 5" id="KW-0812">Transmembrane</keyword>